<sequence length="49" mass="5823">MTFKRGINSKYKSKDFLQRGLRSMFPNYKEASNEDQAPPVDTEKKQKQR</sequence>
<dbReference type="RefSeq" id="WP_157917520.1">
    <property type="nucleotide sequence ID" value="NZ_LT907975.1"/>
</dbReference>
<name>A0A2C8FBS9_9BACT</name>
<dbReference type="KEGG" id="pprf:DPRO_3186"/>
<dbReference type="EMBL" id="LT907975">
    <property type="protein sequence ID" value="SOB60098.1"/>
    <property type="molecule type" value="Genomic_DNA"/>
</dbReference>
<evidence type="ECO:0000256" key="1">
    <source>
        <dbReference type="SAM" id="MobiDB-lite"/>
    </source>
</evidence>
<dbReference type="OrthoDB" id="5465460at2"/>
<dbReference type="Proteomes" id="UP000219215">
    <property type="component" value="Chromosome DPRO"/>
</dbReference>
<proteinExistence type="predicted"/>
<feature type="region of interest" description="Disordered" evidence="1">
    <location>
        <begin position="22"/>
        <end position="49"/>
    </location>
</feature>
<reference evidence="3" key="1">
    <citation type="submission" date="2017-09" db="EMBL/GenBank/DDBJ databases">
        <authorList>
            <person name="Regsiter A."/>
            <person name="William W."/>
        </authorList>
    </citation>
    <scope>NUCLEOTIDE SEQUENCE [LARGE SCALE GENOMIC DNA]</scope>
    <source>
        <strain evidence="3">500-1</strain>
    </source>
</reference>
<protein>
    <submittedName>
        <fullName evidence="2">Uncharacterized protein</fullName>
    </submittedName>
</protein>
<dbReference type="AlphaFoldDB" id="A0A2C8FBS9"/>
<evidence type="ECO:0000313" key="3">
    <source>
        <dbReference type="Proteomes" id="UP000219215"/>
    </source>
</evidence>
<keyword evidence="3" id="KW-1185">Reference proteome</keyword>
<gene>
    <name evidence="2" type="ORF">DPRO_3186</name>
</gene>
<organism evidence="2 3">
    <name type="scientific">Pseudodesulfovibrio profundus</name>
    <dbReference type="NCBI Taxonomy" id="57320"/>
    <lineage>
        <taxon>Bacteria</taxon>
        <taxon>Pseudomonadati</taxon>
        <taxon>Thermodesulfobacteriota</taxon>
        <taxon>Desulfovibrionia</taxon>
        <taxon>Desulfovibrionales</taxon>
        <taxon>Desulfovibrionaceae</taxon>
    </lineage>
</organism>
<accession>A0A2C8FBS9</accession>
<evidence type="ECO:0000313" key="2">
    <source>
        <dbReference type="EMBL" id="SOB60098.1"/>
    </source>
</evidence>